<feature type="transmembrane region" description="Helical" evidence="1">
    <location>
        <begin position="94"/>
        <end position="114"/>
    </location>
</feature>
<reference evidence="3" key="1">
    <citation type="submission" date="2021-01" db="EMBL/GenBank/DDBJ databases">
        <authorList>
            <person name="Corre E."/>
            <person name="Pelletier E."/>
            <person name="Niang G."/>
            <person name="Scheremetjew M."/>
            <person name="Finn R."/>
            <person name="Kale V."/>
            <person name="Holt S."/>
            <person name="Cochrane G."/>
            <person name="Meng A."/>
            <person name="Brown T."/>
            <person name="Cohen L."/>
        </authorList>
    </citation>
    <scope>NUCLEOTIDE SEQUENCE</scope>
    <source>
        <strain evidence="3">379</strain>
    </source>
</reference>
<dbReference type="EMBL" id="HBIR01041960">
    <property type="protein sequence ID" value="CAE0574818.1"/>
    <property type="molecule type" value="Transcribed_RNA"/>
</dbReference>
<dbReference type="AlphaFoldDB" id="A0A7S3T5U8"/>
<evidence type="ECO:0000256" key="1">
    <source>
        <dbReference type="SAM" id="Phobius"/>
    </source>
</evidence>
<protein>
    <submittedName>
        <fullName evidence="3">Uncharacterized protein</fullName>
    </submittedName>
</protein>
<feature type="signal peptide" evidence="2">
    <location>
        <begin position="1"/>
        <end position="36"/>
    </location>
</feature>
<keyword evidence="1" id="KW-0472">Membrane</keyword>
<evidence type="ECO:0000256" key="2">
    <source>
        <dbReference type="SAM" id="SignalP"/>
    </source>
</evidence>
<feature type="chain" id="PRO_5030642976" evidence="2">
    <location>
        <begin position="37"/>
        <end position="219"/>
    </location>
</feature>
<name>A0A7S3T5U8_EMIHU</name>
<feature type="transmembrane region" description="Helical" evidence="1">
    <location>
        <begin position="121"/>
        <end position="144"/>
    </location>
</feature>
<evidence type="ECO:0000313" key="3">
    <source>
        <dbReference type="EMBL" id="CAE0574818.1"/>
    </source>
</evidence>
<gene>
    <name evidence="3" type="ORF">EHUX00137_LOCUS32742</name>
</gene>
<accession>A0A7S3T5U8</accession>
<proteinExistence type="predicted"/>
<keyword evidence="1" id="KW-0812">Transmembrane</keyword>
<keyword evidence="1" id="KW-1133">Transmembrane helix</keyword>
<organism evidence="3">
    <name type="scientific">Emiliania huxleyi</name>
    <name type="common">Coccolithophore</name>
    <name type="synonym">Pontosphaera huxleyi</name>
    <dbReference type="NCBI Taxonomy" id="2903"/>
    <lineage>
        <taxon>Eukaryota</taxon>
        <taxon>Haptista</taxon>
        <taxon>Haptophyta</taxon>
        <taxon>Prymnesiophyceae</taxon>
        <taxon>Isochrysidales</taxon>
        <taxon>Noelaerhabdaceae</taxon>
        <taxon>Emiliania</taxon>
    </lineage>
</organism>
<sequence length="219" mass="22294">MLSVASASPMHASSRGCLGWANVVVALLAAAPSAQAFRPCPAPLRSSSLAPLRSSILVARGTAHHISRPGQAEAERPHSRIQEAPRMRLSGGGFGGGGGGLSSLVGPIIFVSLVASGALGWLFNGLLFLSLVPLVVGPLISWYISSNLIEGACPECGAPVQVLKGQSGTCFSCGSSFSDDRDASTGVFTRQGAVSSSWFGEGGASEDGVVEVEVIVDDD</sequence>
<keyword evidence="2" id="KW-0732">Signal</keyword>